<reference evidence="9" key="1">
    <citation type="journal article" date="2019" name="Int. J. Syst. Evol. Microbiol.">
        <title>The Global Catalogue of Microorganisms (GCM) 10K type strain sequencing project: providing services to taxonomists for standard genome sequencing and annotation.</title>
        <authorList>
            <consortium name="The Broad Institute Genomics Platform"/>
            <consortium name="The Broad Institute Genome Sequencing Center for Infectious Disease"/>
            <person name="Wu L."/>
            <person name="Ma J."/>
        </authorList>
    </citation>
    <scope>NUCLEOTIDE SEQUENCE [LARGE SCALE GENOMIC DNA]</scope>
    <source>
        <strain evidence="9">CGMCC 1.5362</strain>
    </source>
</reference>
<dbReference type="Pfam" id="PF13515">
    <property type="entry name" value="FUSC_2"/>
    <property type="match status" value="1"/>
</dbReference>
<feature type="domain" description="Integral membrane bound transporter" evidence="7">
    <location>
        <begin position="48"/>
        <end position="169"/>
    </location>
</feature>
<accession>A0ABQ2FA68</accession>
<feature type="transmembrane region" description="Helical" evidence="6">
    <location>
        <begin position="107"/>
        <end position="125"/>
    </location>
</feature>
<dbReference type="RefSeq" id="WP_022921475.1">
    <property type="nucleotide sequence ID" value="NZ_BMLB01000003.1"/>
</dbReference>
<name>A0ABQ2FA68_9MICO</name>
<protein>
    <recommendedName>
        <fullName evidence="7">Integral membrane bound transporter domain-containing protein</fullName>
    </recommendedName>
</protein>
<evidence type="ECO:0000313" key="8">
    <source>
        <dbReference type="EMBL" id="GGK68907.1"/>
    </source>
</evidence>
<dbReference type="Proteomes" id="UP000662111">
    <property type="component" value="Unassembled WGS sequence"/>
</dbReference>
<dbReference type="EMBL" id="BMLB01000003">
    <property type="protein sequence ID" value="GGK68907.1"/>
    <property type="molecule type" value="Genomic_DNA"/>
</dbReference>
<keyword evidence="5" id="KW-0175">Coiled coil</keyword>
<evidence type="ECO:0000256" key="2">
    <source>
        <dbReference type="ARBA" id="ARBA00022692"/>
    </source>
</evidence>
<proteinExistence type="predicted"/>
<feature type="coiled-coil region" evidence="5">
    <location>
        <begin position="186"/>
        <end position="217"/>
    </location>
</feature>
<comment type="subcellular location">
    <subcellularLocation>
        <location evidence="1">Membrane</location>
        <topology evidence="1">Multi-pass membrane protein</topology>
    </subcellularLocation>
</comment>
<feature type="transmembrane region" description="Helical" evidence="6">
    <location>
        <begin position="130"/>
        <end position="148"/>
    </location>
</feature>
<evidence type="ECO:0000256" key="6">
    <source>
        <dbReference type="SAM" id="Phobius"/>
    </source>
</evidence>
<gene>
    <name evidence="8" type="ORF">GCM10011509_16640</name>
</gene>
<keyword evidence="3 6" id="KW-1133">Transmembrane helix</keyword>
<evidence type="ECO:0000256" key="3">
    <source>
        <dbReference type="ARBA" id="ARBA00022989"/>
    </source>
</evidence>
<keyword evidence="4 6" id="KW-0472">Membrane</keyword>
<evidence type="ECO:0000256" key="4">
    <source>
        <dbReference type="ARBA" id="ARBA00023136"/>
    </source>
</evidence>
<organism evidence="8 9">
    <name type="scientific">Ornithinimicrobium pekingense</name>
    <dbReference type="NCBI Taxonomy" id="384677"/>
    <lineage>
        <taxon>Bacteria</taxon>
        <taxon>Bacillati</taxon>
        <taxon>Actinomycetota</taxon>
        <taxon>Actinomycetes</taxon>
        <taxon>Micrococcales</taxon>
        <taxon>Ornithinimicrobiaceae</taxon>
        <taxon>Ornithinimicrobium</taxon>
    </lineage>
</organism>
<feature type="transmembrane region" description="Helical" evidence="6">
    <location>
        <begin position="154"/>
        <end position="174"/>
    </location>
</feature>
<dbReference type="InterPro" id="IPR049453">
    <property type="entry name" value="Memb_transporter_dom"/>
</dbReference>
<comment type="caution">
    <text evidence="8">The sequence shown here is derived from an EMBL/GenBank/DDBJ whole genome shotgun (WGS) entry which is preliminary data.</text>
</comment>
<evidence type="ECO:0000256" key="5">
    <source>
        <dbReference type="SAM" id="Coils"/>
    </source>
</evidence>
<evidence type="ECO:0000256" key="1">
    <source>
        <dbReference type="ARBA" id="ARBA00004141"/>
    </source>
</evidence>
<keyword evidence="9" id="KW-1185">Reference proteome</keyword>
<sequence length="385" mass="40808">MSTDPDRRRDPAQWLRRARPRTRLVRAVRRVRRHAPHLLLAASAAGLAYLLASLVFTAEDAVFAPIAAVVATGLSAGQRLVRAVEISAGVVLGLVMADLLTRVIGAGPWQLAIAVLLGMSAAVALRASQLMANQAAVAGVFVMVLVPLQDTPALVRLGDAMIGGAVAVALNAVLAPDPHRIALTTSEQLLERLAAAYRELARALDEADLELARAAHRDLARLETAGRDLQTAIDATGERITLAPARVRLTQRRRLRAIEQLAVRAGIMVTSARSTARAVATIARHGSHPHAALVTSVDELAEALLVLRGWVRGQAQMSTARDEVLRAAVTASTVLRAGPSPAEQALAWQVRAAAVDMLRVLGLSYAAAVRALEDAAGRADRPRQP</sequence>
<keyword evidence="2 6" id="KW-0812">Transmembrane</keyword>
<evidence type="ECO:0000259" key="7">
    <source>
        <dbReference type="Pfam" id="PF13515"/>
    </source>
</evidence>
<evidence type="ECO:0000313" key="9">
    <source>
        <dbReference type="Proteomes" id="UP000662111"/>
    </source>
</evidence>
<feature type="transmembrane region" description="Helical" evidence="6">
    <location>
        <begin position="38"/>
        <end position="56"/>
    </location>
</feature>